<dbReference type="Gene3D" id="3.40.50.720">
    <property type="entry name" value="NAD(P)-binding Rossmann-like Domain"/>
    <property type="match status" value="1"/>
</dbReference>
<dbReference type="STRING" id="1798550.A2927_00115"/>
<keyword evidence="9" id="KW-0472">Membrane</keyword>
<evidence type="ECO:0000256" key="12">
    <source>
        <dbReference type="ARBA" id="ARBA00037859"/>
    </source>
</evidence>
<dbReference type="Pfam" id="PF01370">
    <property type="entry name" value="Epimerase"/>
    <property type="match status" value="1"/>
</dbReference>
<keyword evidence="5" id="KW-0735">Signal-anchor</keyword>
<keyword evidence="10" id="KW-0325">Glycoprotein</keyword>
<name>A0A1G2BN69_9BACT</name>
<feature type="domain" description="NAD-dependent epimerase/dehydratase" evidence="13">
    <location>
        <begin position="20"/>
        <end position="258"/>
    </location>
</feature>
<dbReference type="Proteomes" id="UP000178849">
    <property type="component" value="Unassembled WGS sequence"/>
</dbReference>
<keyword evidence="3" id="KW-0812">Transmembrane</keyword>
<dbReference type="InterPro" id="IPR036291">
    <property type="entry name" value="NAD(P)-bd_dom_sf"/>
</dbReference>
<dbReference type="PANTHER" id="PTHR43078">
    <property type="entry name" value="UDP-GLUCURONIC ACID DECARBOXYLASE-RELATED"/>
    <property type="match status" value="1"/>
</dbReference>
<evidence type="ECO:0000313" key="14">
    <source>
        <dbReference type="EMBL" id="OGY89717.1"/>
    </source>
</evidence>
<accession>A0A1G2BN69</accession>
<dbReference type="GO" id="GO:0042732">
    <property type="term" value="P:D-xylose metabolic process"/>
    <property type="evidence" value="ECO:0007669"/>
    <property type="project" value="InterPro"/>
</dbReference>
<reference evidence="14 15" key="1">
    <citation type="journal article" date="2016" name="Nat. Commun.">
        <title>Thousands of microbial genomes shed light on interconnected biogeochemical processes in an aquifer system.</title>
        <authorList>
            <person name="Anantharaman K."/>
            <person name="Brown C.T."/>
            <person name="Hug L.A."/>
            <person name="Sharon I."/>
            <person name="Castelle C.J."/>
            <person name="Probst A.J."/>
            <person name="Thomas B.C."/>
            <person name="Singh A."/>
            <person name="Wilkins M.J."/>
            <person name="Karaoz U."/>
            <person name="Brodie E.L."/>
            <person name="Williams K.H."/>
            <person name="Hubbard S.S."/>
            <person name="Banfield J.F."/>
        </authorList>
    </citation>
    <scope>NUCLEOTIDE SEQUENCE [LARGE SCALE GENOMIC DNA]</scope>
</reference>
<organism evidence="14 15">
    <name type="scientific">Candidatus Komeilibacteria bacterium RIFCSPLOWO2_01_FULL_45_10</name>
    <dbReference type="NCBI Taxonomy" id="1798550"/>
    <lineage>
        <taxon>Bacteria</taxon>
        <taxon>Candidatus Komeiliibacteriota</taxon>
    </lineage>
</organism>
<dbReference type="GO" id="GO:0005737">
    <property type="term" value="C:cytoplasm"/>
    <property type="evidence" value="ECO:0007669"/>
    <property type="project" value="TreeGrafter"/>
</dbReference>
<keyword evidence="8" id="KW-0333">Golgi apparatus</keyword>
<evidence type="ECO:0000256" key="3">
    <source>
        <dbReference type="ARBA" id="ARBA00022692"/>
    </source>
</evidence>
<evidence type="ECO:0000256" key="11">
    <source>
        <dbReference type="ARBA" id="ARBA00023239"/>
    </source>
</evidence>
<evidence type="ECO:0000256" key="2">
    <source>
        <dbReference type="ARBA" id="ARBA00004323"/>
    </source>
</evidence>
<dbReference type="GO" id="GO:0048040">
    <property type="term" value="F:UDP-glucuronate decarboxylase activity"/>
    <property type="evidence" value="ECO:0007669"/>
    <property type="project" value="TreeGrafter"/>
</dbReference>
<evidence type="ECO:0000256" key="10">
    <source>
        <dbReference type="ARBA" id="ARBA00023180"/>
    </source>
</evidence>
<evidence type="ECO:0000256" key="5">
    <source>
        <dbReference type="ARBA" id="ARBA00022968"/>
    </source>
</evidence>
<gene>
    <name evidence="14" type="ORF">A2927_00115</name>
</gene>
<protein>
    <recommendedName>
        <fullName evidence="13">NAD-dependent epimerase/dehydratase domain-containing protein</fullName>
    </recommendedName>
</protein>
<dbReference type="PANTHER" id="PTHR43078:SF6">
    <property type="entry name" value="UDP-GLUCURONIC ACID DECARBOXYLASE 1"/>
    <property type="match status" value="1"/>
</dbReference>
<dbReference type="InterPro" id="IPR001509">
    <property type="entry name" value="Epimerase_deHydtase"/>
</dbReference>
<proteinExistence type="predicted"/>
<dbReference type="GO" id="GO:0070403">
    <property type="term" value="F:NAD+ binding"/>
    <property type="evidence" value="ECO:0007669"/>
    <property type="project" value="InterPro"/>
</dbReference>
<dbReference type="InterPro" id="IPR044516">
    <property type="entry name" value="UXS-like"/>
</dbReference>
<keyword evidence="6" id="KW-1133">Transmembrane helix</keyword>
<evidence type="ECO:0000256" key="1">
    <source>
        <dbReference type="ARBA" id="ARBA00001911"/>
    </source>
</evidence>
<evidence type="ECO:0000256" key="8">
    <source>
        <dbReference type="ARBA" id="ARBA00023034"/>
    </source>
</evidence>
<dbReference type="SUPFAM" id="SSF51735">
    <property type="entry name" value="NAD(P)-binding Rossmann-fold domains"/>
    <property type="match status" value="1"/>
</dbReference>
<evidence type="ECO:0000256" key="9">
    <source>
        <dbReference type="ARBA" id="ARBA00023136"/>
    </source>
</evidence>
<comment type="subcellular location">
    <subcellularLocation>
        <location evidence="2">Golgi apparatus membrane</location>
        <topology evidence="2">Single-pass type II membrane protein</topology>
    </subcellularLocation>
    <subcellularLocation>
        <location evidence="12">Golgi apparatus</location>
        <location evidence="12">Golgi stack membrane</location>
    </subcellularLocation>
</comment>
<evidence type="ECO:0000256" key="6">
    <source>
        <dbReference type="ARBA" id="ARBA00022989"/>
    </source>
</evidence>
<evidence type="ECO:0000313" key="15">
    <source>
        <dbReference type="Proteomes" id="UP000178849"/>
    </source>
</evidence>
<keyword evidence="7" id="KW-0520">NAD</keyword>
<dbReference type="AlphaFoldDB" id="A0A1G2BN69"/>
<evidence type="ECO:0000256" key="4">
    <source>
        <dbReference type="ARBA" id="ARBA00022793"/>
    </source>
</evidence>
<keyword evidence="11" id="KW-0456">Lyase</keyword>
<dbReference type="UniPathway" id="UPA00796">
    <property type="reaction ID" value="UER00771"/>
</dbReference>
<comment type="caution">
    <text evidence="14">The sequence shown here is derived from an EMBL/GenBank/DDBJ whole genome shotgun (WGS) entry which is preliminary data.</text>
</comment>
<dbReference type="FunFam" id="3.40.50.720:FF:000065">
    <property type="entry name" value="UDP-glucuronic acid decarboxylase 1"/>
    <property type="match status" value="1"/>
</dbReference>
<sequence>MTAAPTAKKYQRHPQDKKNILVVGGAGFIGSHLCEQLVKGNNVICLDNFITSSVENIRFLMQNPNFKFINHDLNKPLVLDDLPDLKSFQVSIFGIQEIYNLACPTSAKNFNRLAVETAQANSLLVKNVLDLALQYDAKLVHASSAVVYGPRLSNNYLKEDFQGPVNFAGPRACYDEGKRFAETLITTYARFYNKEFKVARIFRTYGPRLMLNDGQMISDFILNALDNKNLVIYGDKNFSTSLTYVDDVVDGLIKLMEINLREPVNFGSNVDVLLSEVAAQIVKMAASPSKIVYQNPLEFITQLPLPDITLAKTKLGWYPLVTLEKGLAKTLEYTVANKQILNNLANGLK</sequence>
<dbReference type="EMBL" id="MHKL01000009">
    <property type="protein sequence ID" value="OGY89717.1"/>
    <property type="molecule type" value="Genomic_DNA"/>
</dbReference>
<comment type="cofactor">
    <cofactor evidence="1">
        <name>NAD(+)</name>
        <dbReference type="ChEBI" id="CHEBI:57540"/>
    </cofactor>
</comment>
<evidence type="ECO:0000256" key="7">
    <source>
        <dbReference type="ARBA" id="ARBA00023027"/>
    </source>
</evidence>
<keyword evidence="4" id="KW-0210">Decarboxylase</keyword>
<evidence type="ECO:0000259" key="13">
    <source>
        <dbReference type="Pfam" id="PF01370"/>
    </source>
</evidence>
<dbReference type="GO" id="GO:0033320">
    <property type="term" value="P:UDP-D-xylose biosynthetic process"/>
    <property type="evidence" value="ECO:0007669"/>
    <property type="project" value="UniProtKB-UniPathway"/>
</dbReference>